<dbReference type="InterPro" id="IPR019096">
    <property type="entry name" value="YopX_protein"/>
</dbReference>
<keyword evidence="3" id="KW-1185">Reference proteome</keyword>
<dbReference type="InterPro" id="IPR023385">
    <property type="entry name" value="YopX-like_C"/>
</dbReference>
<evidence type="ECO:0000313" key="2">
    <source>
        <dbReference type="EMBL" id="MDT2759291.1"/>
    </source>
</evidence>
<organism evidence="2 3">
    <name type="scientific">Enterococcus xiangfangensis</name>
    <dbReference type="NCBI Taxonomy" id="1296537"/>
    <lineage>
        <taxon>Bacteria</taxon>
        <taxon>Bacillati</taxon>
        <taxon>Bacillota</taxon>
        <taxon>Bacilli</taxon>
        <taxon>Lactobacillales</taxon>
        <taxon>Enterococcaceae</taxon>
        <taxon>Enterococcus</taxon>
    </lineage>
</organism>
<dbReference type="Proteomes" id="UP001181046">
    <property type="component" value="Unassembled WGS sequence"/>
</dbReference>
<evidence type="ECO:0000313" key="3">
    <source>
        <dbReference type="Proteomes" id="UP001181046"/>
    </source>
</evidence>
<dbReference type="Gene3D" id="2.30.30.290">
    <property type="entry name" value="YopX-like domains"/>
    <property type="match status" value="1"/>
</dbReference>
<dbReference type="Pfam" id="PF09643">
    <property type="entry name" value="YopX"/>
    <property type="match status" value="1"/>
</dbReference>
<dbReference type="InterPro" id="IPR010024">
    <property type="entry name" value="CHP16711"/>
</dbReference>
<protein>
    <submittedName>
        <fullName evidence="2">YopX family protein</fullName>
    </submittedName>
</protein>
<evidence type="ECO:0000259" key="1">
    <source>
        <dbReference type="Pfam" id="PF09643"/>
    </source>
</evidence>
<dbReference type="NCBIfam" id="TIGR01671">
    <property type="entry name" value="phage_TIGR01671"/>
    <property type="match status" value="1"/>
</dbReference>
<dbReference type="EMBL" id="JARQAJ010000003">
    <property type="protein sequence ID" value="MDT2759291.1"/>
    <property type="molecule type" value="Genomic_DNA"/>
</dbReference>
<sequence length="135" mass="15869">MKPKFRAWWIQDEVMTHIDTLEFLQGGIRVSDGCWHEKFLGDEVILMQSTGFKDKNGTEIFVGDIVIHTQKSINYGDVYHNDYAEVFQQQNGAYRIRGKHIYEMDAFCNRKRLEMVGNIFENVELLDHDSFTTEK</sequence>
<comment type="caution">
    <text evidence="2">The sequence shown here is derived from an EMBL/GenBank/DDBJ whole genome shotgun (WGS) entry which is preliminary data.</text>
</comment>
<accession>A0ABU3FA32</accession>
<dbReference type="RefSeq" id="WP_311829778.1">
    <property type="nucleotide sequence ID" value="NZ_JARQAJ010000003.1"/>
</dbReference>
<proteinExistence type="predicted"/>
<reference evidence="2" key="1">
    <citation type="submission" date="2023-03" db="EMBL/GenBank/DDBJ databases">
        <authorList>
            <person name="Shen W."/>
            <person name="Cai J."/>
        </authorList>
    </citation>
    <scope>NUCLEOTIDE SEQUENCE</scope>
    <source>
        <strain evidence="2">P66-3</strain>
    </source>
</reference>
<gene>
    <name evidence="2" type="ORF">P7H27_05895</name>
</gene>
<name>A0ABU3FA32_9ENTE</name>
<feature type="domain" description="YopX protein" evidence="1">
    <location>
        <begin position="4"/>
        <end position="127"/>
    </location>
</feature>
<dbReference type="SUPFAM" id="SSF159006">
    <property type="entry name" value="YopX-like"/>
    <property type="match status" value="1"/>
</dbReference>